<evidence type="ECO:0000313" key="4">
    <source>
        <dbReference type="EMBL" id="GLG03526.1"/>
    </source>
</evidence>
<feature type="domain" description="N-acetyltransferase" evidence="3">
    <location>
        <begin position="3"/>
        <end position="161"/>
    </location>
</feature>
<evidence type="ECO:0000256" key="2">
    <source>
        <dbReference type="ARBA" id="ARBA00023315"/>
    </source>
</evidence>
<keyword evidence="5" id="KW-1185">Reference proteome</keyword>
<name>A0A9W6C8W3_9FIRM</name>
<keyword evidence="1" id="KW-0808">Transferase</keyword>
<keyword evidence="2" id="KW-0012">Acyltransferase</keyword>
<dbReference type="PANTHER" id="PTHR10908">
    <property type="entry name" value="SEROTONIN N-ACETYLTRANSFERASE"/>
    <property type="match status" value="1"/>
</dbReference>
<accession>A0A9W6C8W3</accession>
<dbReference type="InterPro" id="IPR000182">
    <property type="entry name" value="GNAT_dom"/>
</dbReference>
<dbReference type="CDD" id="cd04301">
    <property type="entry name" value="NAT_SF"/>
    <property type="match status" value="1"/>
</dbReference>
<evidence type="ECO:0000256" key="1">
    <source>
        <dbReference type="ARBA" id="ARBA00022679"/>
    </source>
</evidence>
<dbReference type="EMBL" id="BSBO01000005">
    <property type="protein sequence ID" value="GLG03526.1"/>
    <property type="molecule type" value="Genomic_DNA"/>
</dbReference>
<dbReference type="GO" id="GO:0008080">
    <property type="term" value="F:N-acetyltransferase activity"/>
    <property type="evidence" value="ECO:0007669"/>
    <property type="project" value="UniProtKB-ARBA"/>
</dbReference>
<dbReference type="Pfam" id="PF00583">
    <property type="entry name" value="Acetyltransf_1"/>
    <property type="match status" value="1"/>
</dbReference>
<sequence>MEIIIRNAKREEAEILAQIERECFPEAEAATEKDIAERMDAFLDCFFVAEADGKVVGFINGAVAKEPHLPDEMYHDTGLHDPDGDYQTVFGLDVLPEYRRQGIAGRLLERMIEHARECGRKGVVLTCKDHLVHYYAGFGFEDHGVADSSHGGAKWNDMQLKF</sequence>
<dbReference type="RefSeq" id="WP_087166610.1">
    <property type="nucleotide sequence ID" value="NZ_BSBO01000005.1"/>
</dbReference>
<protein>
    <submittedName>
        <fullName evidence="4">N-acetyltransferase GCN5</fullName>
    </submittedName>
</protein>
<dbReference type="SUPFAM" id="SSF55729">
    <property type="entry name" value="Acyl-CoA N-acyltransferases (Nat)"/>
    <property type="match status" value="1"/>
</dbReference>
<dbReference type="AlphaFoldDB" id="A0A9W6C8W3"/>
<dbReference type="PROSITE" id="PS51186">
    <property type="entry name" value="GNAT"/>
    <property type="match status" value="1"/>
</dbReference>
<dbReference type="InterPro" id="IPR016181">
    <property type="entry name" value="Acyl_CoA_acyltransferase"/>
</dbReference>
<dbReference type="PANTHER" id="PTHR10908:SF0">
    <property type="entry name" value="SEROTONIN N-ACETYLTRANSFERASE"/>
    <property type="match status" value="1"/>
</dbReference>
<reference evidence="4 5" key="1">
    <citation type="journal article" date="2023" name="Int. J. Syst. Evol. Microbiol.">
        <title>Sellimonas catena sp. nov., isolated from human faeces.</title>
        <authorList>
            <person name="Hisatomi A."/>
            <person name="Ohkuma M."/>
            <person name="Sakamoto M."/>
        </authorList>
    </citation>
    <scope>NUCLEOTIDE SEQUENCE [LARGE SCALE GENOMIC DNA]</scope>
    <source>
        <strain evidence="4 5">12EGH17</strain>
    </source>
</reference>
<gene>
    <name evidence="4" type="ORF">Selli1_07000</name>
</gene>
<evidence type="ECO:0000313" key="5">
    <source>
        <dbReference type="Proteomes" id="UP001145145"/>
    </source>
</evidence>
<comment type="caution">
    <text evidence="4">The sequence shown here is derived from an EMBL/GenBank/DDBJ whole genome shotgun (WGS) entry which is preliminary data.</text>
</comment>
<dbReference type="Proteomes" id="UP001145145">
    <property type="component" value="Unassembled WGS sequence"/>
</dbReference>
<dbReference type="InterPro" id="IPR051635">
    <property type="entry name" value="SNAT-like"/>
</dbReference>
<dbReference type="Gene3D" id="3.40.630.30">
    <property type="match status" value="1"/>
</dbReference>
<proteinExistence type="predicted"/>
<evidence type="ECO:0000259" key="3">
    <source>
        <dbReference type="PROSITE" id="PS51186"/>
    </source>
</evidence>
<organism evidence="4 5">
    <name type="scientific">Sellimonas catena</name>
    <dbReference type="NCBI Taxonomy" id="2994035"/>
    <lineage>
        <taxon>Bacteria</taxon>
        <taxon>Bacillati</taxon>
        <taxon>Bacillota</taxon>
        <taxon>Clostridia</taxon>
        <taxon>Lachnospirales</taxon>
        <taxon>Lachnospiraceae</taxon>
        <taxon>Sellimonas</taxon>
    </lineage>
</organism>